<protein>
    <submittedName>
        <fullName evidence="2">Uncharacterized protein</fullName>
    </submittedName>
</protein>
<evidence type="ECO:0000313" key="3">
    <source>
        <dbReference type="Proteomes" id="UP001602322"/>
    </source>
</evidence>
<name>A0ABW6XGH9_9ACTN</name>
<sequence>MSPLKSRHLKARDPMRAGSWGRVRSDNPLKRGVDVLETRLRFLLCAVVVACASVLGVTNGMAALHHEQSVVEQQRATRHAVRAEILRDAAKSAPWTDESGRSERVPVPIRWTAGDGSHATAQAQAPPGAERGQHMTVWLDRSGRITSAPSDGHDVWATAVTGGLSSAAVALGCGALAGLLLRIACDRRRAAGWEAEWSRVEPEWRRRI</sequence>
<accession>A0ABW6XGH9</accession>
<dbReference type="Proteomes" id="UP001602322">
    <property type="component" value="Unassembled WGS sequence"/>
</dbReference>
<gene>
    <name evidence="2" type="ORF">ACFY8O_33680</name>
</gene>
<keyword evidence="1" id="KW-0472">Membrane</keyword>
<dbReference type="PANTHER" id="PTHR42305">
    <property type="entry name" value="MEMBRANE PROTEIN RV1733C-RELATED"/>
    <property type="match status" value="1"/>
</dbReference>
<keyword evidence="1" id="KW-1133">Transmembrane helix</keyword>
<evidence type="ECO:0000256" key="1">
    <source>
        <dbReference type="SAM" id="Phobius"/>
    </source>
</evidence>
<keyword evidence="3" id="KW-1185">Reference proteome</keyword>
<dbReference type="EMBL" id="JBIBEG010000019">
    <property type="protein sequence ID" value="MFF5900850.1"/>
    <property type="molecule type" value="Genomic_DNA"/>
</dbReference>
<evidence type="ECO:0000313" key="2">
    <source>
        <dbReference type="EMBL" id="MFF5900850.1"/>
    </source>
</evidence>
<organism evidence="2 3">
    <name type="scientific">Streptomyces argenteolus</name>
    <dbReference type="NCBI Taxonomy" id="67274"/>
    <lineage>
        <taxon>Bacteria</taxon>
        <taxon>Bacillati</taxon>
        <taxon>Actinomycetota</taxon>
        <taxon>Actinomycetes</taxon>
        <taxon>Kitasatosporales</taxon>
        <taxon>Streptomycetaceae</taxon>
        <taxon>Streptomyces</taxon>
    </lineage>
</organism>
<dbReference type="InterPro" id="IPR039708">
    <property type="entry name" value="MT1774/Rv1733c-like"/>
</dbReference>
<comment type="caution">
    <text evidence="2">The sequence shown here is derived from an EMBL/GenBank/DDBJ whole genome shotgun (WGS) entry which is preliminary data.</text>
</comment>
<feature type="transmembrane region" description="Helical" evidence="1">
    <location>
        <begin position="40"/>
        <end position="62"/>
    </location>
</feature>
<reference evidence="2 3" key="1">
    <citation type="submission" date="2024-10" db="EMBL/GenBank/DDBJ databases">
        <title>The Natural Products Discovery Center: Release of the First 8490 Sequenced Strains for Exploring Actinobacteria Biosynthetic Diversity.</title>
        <authorList>
            <person name="Kalkreuter E."/>
            <person name="Kautsar S.A."/>
            <person name="Yang D."/>
            <person name="Bader C.D."/>
            <person name="Teijaro C.N."/>
            <person name="Fluegel L."/>
            <person name="Davis C.M."/>
            <person name="Simpson J.R."/>
            <person name="Lauterbach L."/>
            <person name="Steele A.D."/>
            <person name="Gui C."/>
            <person name="Meng S."/>
            <person name="Li G."/>
            <person name="Viehrig K."/>
            <person name="Ye F."/>
            <person name="Su P."/>
            <person name="Kiefer A.F."/>
            <person name="Nichols A."/>
            <person name="Cepeda A.J."/>
            <person name="Yan W."/>
            <person name="Fan B."/>
            <person name="Jiang Y."/>
            <person name="Adhikari A."/>
            <person name="Zheng C.-J."/>
            <person name="Schuster L."/>
            <person name="Cowan T.M."/>
            <person name="Smanski M.J."/>
            <person name="Chevrette M.G."/>
            <person name="De Carvalho L.P.S."/>
            <person name="Shen B."/>
        </authorList>
    </citation>
    <scope>NUCLEOTIDE SEQUENCE [LARGE SCALE GENOMIC DNA]</scope>
    <source>
        <strain evidence="2 3">NPDC012540</strain>
    </source>
</reference>
<dbReference type="RefSeq" id="WP_387909105.1">
    <property type="nucleotide sequence ID" value="NZ_JBIBEG010000019.1"/>
</dbReference>
<feature type="transmembrane region" description="Helical" evidence="1">
    <location>
        <begin position="155"/>
        <end position="181"/>
    </location>
</feature>
<dbReference type="PANTHER" id="PTHR42305:SF1">
    <property type="entry name" value="MEMBRANE PROTEIN RV1733C-RELATED"/>
    <property type="match status" value="1"/>
</dbReference>
<proteinExistence type="predicted"/>
<keyword evidence="1" id="KW-0812">Transmembrane</keyword>